<dbReference type="EMBL" id="KN880693">
    <property type="protein sequence ID" value="KIY63482.1"/>
    <property type="molecule type" value="Genomic_DNA"/>
</dbReference>
<evidence type="ECO:0000313" key="3">
    <source>
        <dbReference type="EMBL" id="KIY63482.1"/>
    </source>
</evidence>
<evidence type="ECO:0000313" key="4">
    <source>
        <dbReference type="Proteomes" id="UP000054007"/>
    </source>
</evidence>
<organism evidence="3 4">
    <name type="scientific">Cylindrobasidium torrendii FP15055 ss-10</name>
    <dbReference type="NCBI Taxonomy" id="1314674"/>
    <lineage>
        <taxon>Eukaryota</taxon>
        <taxon>Fungi</taxon>
        <taxon>Dikarya</taxon>
        <taxon>Basidiomycota</taxon>
        <taxon>Agaricomycotina</taxon>
        <taxon>Agaricomycetes</taxon>
        <taxon>Agaricomycetidae</taxon>
        <taxon>Agaricales</taxon>
        <taxon>Marasmiineae</taxon>
        <taxon>Physalacriaceae</taxon>
        <taxon>Cylindrobasidium</taxon>
    </lineage>
</organism>
<evidence type="ECO:0000256" key="1">
    <source>
        <dbReference type="SAM" id="MobiDB-lite"/>
    </source>
</evidence>
<dbReference type="InterPro" id="IPR015655">
    <property type="entry name" value="PP2C"/>
</dbReference>
<dbReference type="GO" id="GO:0004741">
    <property type="term" value="F:[pyruvate dehydrogenase (acetyl-transferring)]-phosphatase activity"/>
    <property type="evidence" value="ECO:0007669"/>
    <property type="project" value="TreeGrafter"/>
</dbReference>
<dbReference type="InterPro" id="IPR001932">
    <property type="entry name" value="PPM-type_phosphatase-like_dom"/>
</dbReference>
<protein>
    <submittedName>
        <fullName evidence="3">Protein serine/threonine phosphatase 2C</fullName>
    </submittedName>
</protein>
<proteinExistence type="predicted"/>
<dbReference type="AlphaFoldDB" id="A0A0D7AZ37"/>
<dbReference type="PROSITE" id="PS51746">
    <property type="entry name" value="PPM_2"/>
    <property type="match status" value="1"/>
</dbReference>
<sequence>MHHLPRYLHLFRVPAAAFAFSGLRLTDHDSFHGGSFSQSSRNVAPGVARFDMHITSRDSLGPRHMPASAVTLDDGRIWMVQALLDNHHGSSASNFLSGKIVAAALGGLADVFSRKPTEADSSGTVSEFRSIGDPTPVPEPSDETIQEEIIDSFLRLDDDLVNLSAMLTGSRTSRKPRNSSVLRPALSGSSAVVTIYETTVTGSRRLHIAQTGTARALLGRRKGHTFDVEIVGADVSQVTAQAREIEDAHAGESGLIRDNKLFGTFPLRAFGLGPLKWTADLRQRLAFDQDDDTWKGVQTGQYITAEPTVTSVTIGKGDVLVMASASLFGSMSDQEVLSVVSSSLADKGSESMKTAMPHFNLLTWNDDDDAEHSTEMEVLVSLLGGHSETASSNIAKALADKAAVKVGKDEALSIGVMVFD</sequence>
<dbReference type="SMART" id="SM00332">
    <property type="entry name" value="PP2Cc"/>
    <property type="match status" value="1"/>
</dbReference>
<dbReference type="PANTHER" id="PTHR13832:SF792">
    <property type="entry name" value="GM14286P"/>
    <property type="match status" value="1"/>
</dbReference>
<dbReference type="PANTHER" id="PTHR13832">
    <property type="entry name" value="PROTEIN PHOSPHATASE 2C"/>
    <property type="match status" value="1"/>
</dbReference>
<feature type="domain" description="PPM-type phosphatase" evidence="2">
    <location>
        <begin position="59"/>
        <end position="420"/>
    </location>
</feature>
<name>A0A0D7AZ37_9AGAR</name>
<dbReference type="Gene3D" id="3.60.40.10">
    <property type="entry name" value="PPM-type phosphatase domain"/>
    <property type="match status" value="1"/>
</dbReference>
<evidence type="ECO:0000259" key="2">
    <source>
        <dbReference type="PROSITE" id="PS51746"/>
    </source>
</evidence>
<dbReference type="OrthoDB" id="420076at2759"/>
<dbReference type="InterPro" id="IPR036457">
    <property type="entry name" value="PPM-type-like_dom_sf"/>
</dbReference>
<dbReference type="STRING" id="1314674.A0A0D7AZ37"/>
<feature type="region of interest" description="Disordered" evidence="1">
    <location>
        <begin position="116"/>
        <end position="142"/>
    </location>
</feature>
<dbReference type="SUPFAM" id="SSF81606">
    <property type="entry name" value="PP2C-like"/>
    <property type="match status" value="1"/>
</dbReference>
<keyword evidence="4" id="KW-1185">Reference proteome</keyword>
<dbReference type="Pfam" id="PF00481">
    <property type="entry name" value="PP2C"/>
    <property type="match status" value="1"/>
</dbReference>
<accession>A0A0D7AZ37</accession>
<gene>
    <name evidence="3" type="ORF">CYLTODRAFT_493888</name>
</gene>
<dbReference type="GO" id="GO:0005739">
    <property type="term" value="C:mitochondrion"/>
    <property type="evidence" value="ECO:0007669"/>
    <property type="project" value="TreeGrafter"/>
</dbReference>
<dbReference type="Proteomes" id="UP000054007">
    <property type="component" value="Unassembled WGS sequence"/>
</dbReference>
<reference evidence="3 4" key="1">
    <citation type="journal article" date="2015" name="Fungal Genet. Biol.">
        <title>Evolution of novel wood decay mechanisms in Agaricales revealed by the genome sequences of Fistulina hepatica and Cylindrobasidium torrendii.</title>
        <authorList>
            <person name="Floudas D."/>
            <person name="Held B.W."/>
            <person name="Riley R."/>
            <person name="Nagy L.G."/>
            <person name="Koehler G."/>
            <person name="Ransdell A.S."/>
            <person name="Younus H."/>
            <person name="Chow J."/>
            <person name="Chiniquy J."/>
            <person name="Lipzen A."/>
            <person name="Tritt A."/>
            <person name="Sun H."/>
            <person name="Haridas S."/>
            <person name="LaButti K."/>
            <person name="Ohm R.A."/>
            <person name="Kues U."/>
            <person name="Blanchette R.A."/>
            <person name="Grigoriev I.V."/>
            <person name="Minto R.E."/>
            <person name="Hibbett D.S."/>
        </authorList>
    </citation>
    <scope>NUCLEOTIDE SEQUENCE [LARGE SCALE GENOMIC DNA]</scope>
    <source>
        <strain evidence="3 4">FP15055 ss-10</strain>
    </source>
</reference>